<proteinExistence type="predicted"/>
<evidence type="ECO:0000313" key="3">
    <source>
        <dbReference type="Proteomes" id="UP001151760"/>
    </source>
</evidence>
<accession>A0ABQ4Y6I4</accession>
<reference evidence="2" key="1">
    <citation type="journal article" date="2022" name="Int. J. Mol. Sci.">
        <title>Draft Genome of Tanacetum Coccineum: Genomic Comparison of Closely Related Tanacetum-Family Plants.</title>
        <authorList>
            <person name="Yamashiro T."/>
            <person name="Shiraishi A."/>
            <person name="Nakayama K."/>
            <person name="Satake H."/>
        </authorList>
    </citation>
    <scope>NUCLEOTIDE SEQUENCE</scope>
</reference>
<feature type="region of interest" description="Disordered" evidence="1">
    <location>
        <begin position="132"/>
        <end position="153"/>
    </location>
</feature>
<gene>
    <name evidence="2" type="ORF">Tco_0706130</name>
</gene>
<reference evidence="2" key="2">
    <citation type="submission" date="2022-01" db="EMBL/GenBank/DDBJ databases">
        <authorList>
            <person name="Yamashiro T."/>
            <person name="Shiraishi A."/>
            <person name="Satake H."/>
            <person name="Nakayama K."/>
        </authorList>
    </citation>
    <scope>NUCLEOTIDE SEQUENCE</scope>
</reference>
<keyword evidence="3" id="KW-1185">Reference proteome</keyword>
<protein>
    <submittedName>
        <fullName evidence="2">Uncharacterized protein</fullName>
    </submittedName>
</protein>
<comment type="caution">
    <text evidence="2">The sequence shown here is derived from an EMBL/GenBank/DDBJ whole genome shotgun (WGS) entry which is preliminary data.</text>
</comment>
<organism evidence="2 3">
    <name type="scientific">Tanacetum coccineum</name>
    <dbReference type="NCBI Taxonomy" id="301880"/>
    <lineage>
        <taxon>Eukaryota</taxon>
        <taxon>Viridiplantae</taxon>
        <taxon>Streptophyta</taxon>
        <taxon>Embryophyta</taxon>
        <taxon>Tracheophyta</taxon>
        <taxon>Spermatophyta</taxon>
        <taxon>Magnoliopsida</taxon>
        <taxon>eudicotyledons</taxon>
        <taxon>Gunneridae</taxon>
        <taxon>Pentapetalae</taxon>
        <taxon>asterids</taxon>
        <taxon>campanulids</taxon>
        <taxon>Asterales</taxon>
        <taxon>Asteraceae</taxon>
        <taxon>Asteroideae</taxon>
        <taxon>Anthemideae</taxon>
        <taxon>Anthemidinae</taxon>
        <taxon>Tanacetum</taxon>
    </lineage>
</organism>
<evidence type="ECO:0000256" key="1">
    <source>
        <dbReference type="SAM" id="MobiDB-lite"/>
    </source>
</evidence>
<evidence type="ECO:0000313" key="2">
    <source>
        <dbReference type="EMBL" id="GJS73289.1"/>
    </source>
</evidence>
<dbReference type="Proteomes" id="UP001151760">
    <property type="component" value="Unassembled WGS sequence"/>
</dbReference>
<dbReference type="EMBL" id="BQNB010010143">
    <property type="protein sequence ID" value="GJS73289.1"/>
    <property type="molecule type" value="Genomic_DNA"/>
</dbReference>
<sequence length="153" mass="16802">MIHLSASDGVFMALDCLIFLKTPSDGVTMKSRVPGIILVRGTVLEIGCGFRESGSWSFDHAWCSDSVYKLMAFMSEDESSHGGSKRTSRVLLNDGDKNQRAFVRGSWSNSGEEDDEKVKDETCLVAHASSEVCSESSYFSDENSSIDDLALRQ</sequence>
<name>A0ABQ4Y6I4_9ASTR</name>
<feature type="compositionally biased region" description="Low complexity" evidence="1">
    <location>
        <begin position="132"/>
        <end position="143"/>
    </location>
</feature>